<sequence>MQVTLGSEESTIALEANCVVCKLFLGYKIEKLRDRSIKLPKEGQFFLDVQKLDAYLEPTEASPVPLCNRVYYPGPQNHVALAIHAV</sequence>
<dbReference type="AlphaFoldDB" id="A0A6J5V0S4"/>
<proteinExistence type="predicted"/>
<gene>
    <name evidence="1" type="ORF">CURHAP_LOCUS35969</name>
</gene>
<dbReference type="EMBL" id="CAEKDK010000006">
    <property type="protein sequence ID" value="CAB4282490.1"/>
    <property type="molecule type" value="Genomic_DNA"/>
</dbReference>
<organism evidence="1 2">
    <name type="scientific">Prunus armeniaca</name>
    <name type="common">Apricot</name>
    <name type="synonym">Armeniaca vulgaris</name>
    <dbReference type="NCBI Taxonomy" id="36596"/>
    <lineage>
        <taxon>Eukaryota</taxon>
        <taxon>Viridiplantae</taxon>
        <taxon>Streptophyta</taxon>
        <taxon>Embryophyta</taxon>
        <taxon>Tracheophyta</taxon>
        <taxon>Spermatophyta</taxon>
        <taxon>Magnoliopsida</taxon>
        <taxon>eudicotyledons</taxon>
        <taxon>Gunneridae</taxon>
        <taxon>Pentapetalae</taxon>
        <taxon>rosids</taxon>
        <taxon>fabids</taxon>
        <taxon>Rosales</taxon>
        <taxon>Rosaceae</taxon>
        <taxon>Amygdaloideae</taxon>
        <taxon>Amygdaleae</taxon>
        <taxon>Prunus</taxon>
    </lineage>
</organism>
<dbReference type="Proteomes" id="UP000507222">
    <property type="component" value="Unassembled WGS sequence"/>
</dbReference>
<protein>
    <submittedName>
        <fullName evidence="1">Uncharacterized protein</fullName>
    </submittedName>
</protein>
<reference evidence="1 2" key="1">
    <citation type="submission" date="2020-05" db="EMBL/GenBank/DDBJ databases">
        <authorList>
            <person name="Campoy J."/>
            <person name="Schneeberger K."/>
            <person name="Spophaly S."/>
        </authorList>
    </citation>
    <scope>NUCLEOTIDE SEQUENCE [LARGE SCALE GENOMIC DNA]</scope>
    <source>
        <strain evidence="1">PruArmRojPasFocal</strain>
    </source>
</reference>
<name>A0A6J5V0S4_PRUAR</name>
<evidence type="ECO:0000313" key="1">
    <source>
        <dbReference type="EMBL" id="CAB4282490.1"/>
    </source>
</evidence>
<accession>A0A6J5V0S4</accession>
<evidence type="ECO:0000313" key="2">
    <source>
        <dbReference type="Proteomes" id="UP000507222"/>
    </source>
</evidence>